<evidence type="ECO:0000313" key="2">
    <source>
        <dbReference type="Proteomes" id="UP000694865"/>
    </source>
</evidence>
<keyword evidence="2" id="KW-1185">Reference proteome</keyword>
<dbReference type="CDD" id="cd21205">
    <property type="entry name" value="CH_LRCH"/>
    <property type="match status" value="1"/>
</dbReference>
<accession>A0ABM0MZ03</accession>
<protein>
    <submittedName>
        <fullName evidence="3">Leucine-rich repeat and calponin homology domain-containing protein 2-like</fullName>
    </submittedName>
</protein>
<dbReference type="InterPro" id="IPR001715">
    <property type="entry name" value="CH_dom"/>
</dbReference>
<feature type="domain" description="Calponin-homology (CH)" evidence="1">
    <location>
        <begin position="12"/>
        <end position="121"/>
    </location>
</feature>
<evidence type="ECO:0000259" key="1">
    <source>
        <dbReference type="PROSITE" id="PS50021"/>
    </source>
</evidence>
<dbReference type="PANTHER" id="PTHR47385:SF14">
    <property type="entry name" value="TRANSGELIN"/>
    <property type="match status" value="1"/>
</dbReference>
<gene>
    <name evidence="3" type="primary">LOC102802883</name>
</gene>
<dbReference type="Pfam" id="PF00307">
    <property type="entry name" value="CH"/>
    <property type="match status" value="1"/>
</dbReference>
<dbReference type="Proteomes" id="UP000694865">
    <property type="component" value="Unplaced"/>
</dbReference>
<evidence type="ECO:0000313" key="3">
    <source>
        <dbReference type="RefSeq" id="XP_006825244.1"/>
    </source>
</evidence>
<dbReference type="SMART" id="SM00033">
    <property type="entry name" value="CH"/>
    <property type="match status" value="1"/>
</dbReference>
<sequence>MRREMERVREEMEQLEQLRRIIESRLKVTLPDDLPAALMDGVVLCHLANHVRPHAISSIHVPSPAVPKLSLAKCRRNVESFVDACRRIGVTEEKICTVADILDEKSPLRVGRTVQHLMTKTYKQTSAV</sequence>
<dbReference type="GeneID" id="102802883"/>
<dbReference type="RefSeq" id="XP_006825244.1">
    <property type="nucleotide sequence ID" value="XM_006825181.1"/>
</dbReference>
<dbReference type="SUPFAM" id="SSF47576">
    <property type="entry name" value="Calponin-homology domain, CH-domain"/>
    <property type="match status" value="1"/>
</dbReference>
<dbReference type="InterPro" id="IPR036872">
    <property type="entry name" value="CH_dom_sf"/>
</dbReference>
<dbReference type="Gene3D" id="1.10.418.10">
    <property type="entry name" value="Calponin-like domain"/>
    <property type="match status" value="1"/>
</dbReference>
<proteinExistence type="predicted"/>
<dbReference type="PANTHER" id="PTHR47385">
    <property type="entry name" value="CALPONIN"/>
    <property type="match status" value="1"/>
</dbReference>
<organism evidence="2 3">
    <name type="scientific">Saccoglossus kowalevskii</name>
    <name type="common">Acorn worm</name>
    <dbReference type="NCBI Taxonomy" id="10224"/>
    <lineage>
        <taxon>Eukaryota</taxon>
        <taxon>Metazoa</taxon>
        <taxon>Hemichordata</taxon>
        <taxon>Enteropneusta</taxon>
        <taxon>Harrimaniidae</taxon>
        <taxon>Saccoglossus</taxon>
    </lineage>
</organism>
<dbReference type="PROSITE" id="PS50021">
    <property type="entry name" value="CH"/>
    <property type="match status" value="1"/>
</dbReference>
<name>A0ABM0MZ03_SACKO</name>
<reference evidence="3" key="1">
    <citation type="submission" date="2025-08" db="UniProtKB">
        <authorList>
            <consortium name="RefSeq"/>
        </authorList>
    </citation>
    <scope>IDENTIFICATION</scope>
    <source>
        <tissue evidence="3">Testes</tissue>
    </source>
</reference>
<dbReference type="InterPro" id="IPR050606">
    <property type="entry name" value="Calponin-like"/>
</dbReference>